<keyword evidence="6" id="KW-1185">Reference proteome</keyword>
<feature type="transmembrane region" description="Helical" evidence="3">
    <location>
        <begin position="309"/>
        <end position="330"/>
    </location>
</feature>
<dbReference type="SUPFAM" id="SSF52200">
    <property type="entry name" value="Toll/Interleukin receptor TIR domain"/>
    <property type="match status" value="1"/>
</dbReference>
<organism evidence="5 6">
    <name type="scientific">Rhododendron griersonianum</name>
    <dbReference type="NCBI Taxonomy" id="479676"/>
    <lineage>
        <taxon>Eukaryota</taxon>
        <taxon>Viridiplantae</taxon>
        <taxon>Streptophyta</taxon>
        <taxon>Embryophyta</taxon>
        <taxon>Tracheophyta</taxon>
        <taxon>Spermatophyta</taxon>
        <taxon>Magnoliopsida</taxon>
        <taxon>eudicotyledons</taxon>
        <taxon>Gunneridae</taxon>
        <taxon>Pentapetalae</taxon>
        <taxon>asterids</taxon>
        <taxon>Ericales</taxon>
        <taxon>Ericaceae</taxon>
        <taxon>Ericoideae</taxon>
        <taxon>Rhodoreae</taxon>
        <taxon>Rhododendron</taxon>
    </lineage>
</organism>
<dbReference type="Gene3D" id="3.40.50.10140">
    <property type="entry name" value="Toll/interleukin-1 receptor homology (TIR) domain"/>
    <property type="match status" value="1"/>
</dbReference>
<dbReference type="PANTHER" id="PTHR32009:SF154">
    <property type="entry name" value="TIR DOMAIN-CONTAINING PROTEIN"/>
    <property type="match status" value="1"/>
</dbReference>
<proteinExistence type="predicted"/>
<dbReference type="GO" id="GO:0007165">
    <property type="term" value="P:signal transduction"/>
    <property type="evidence" value="ECO:0007669"/>
    <property type="project" value="InterPro"/>
</dbReference>
<feature type="coiled-coil region" evidence="2">
    <location>
        <begin position="194"/>
        <end position="262"/>
    </location>
</feature>
<feature type="domain" description="TIR" evidence="4">
    <location>
        <begin position="32"/>
        <end position="196"/>
    </location>
</feature>
<keyword evidence="2" id="KW-0175">Coiled coil</keyword>
<keyword evidence="1" id="KW-0520">NAD</keyword>
<evidence type="ECO:0000313" key="5">
    <source>
        <dbReference type="EMBL" id="KAG5526210.1"/>
    </source>
</evidence>
<dbReference type="AlphaFoldDB" id="A0AAV6IEB7"/>
<sequence>MASSSNSEFKCSYISLSIRDLDTHTQVTELKCSYDIFLSFRGLDTRTKFTDHLYEALKREGFETFRDNEGIERGENIYSELQNAISNSSMSVIVLSKTYATSKSCLFEIQTILEHRKKNSDHVILPVFYEVDPSEIKEQAKKLDFGEKKVTVEEVEGWSAALKEVASMGGMVYGNQYNRSEAKFIEEIIGVLKIKQANKHLRDLEENMQNLKRKVEYLSGQENDINSQISNPEQGTRPKKEVEVWLTNVQQFKDDVKRLEQDVVGETTNVSSRMRLGKDIAKKILEVQELQKKGSDFNSLMIDKDITFNWQYCLCLLLYWVCIVAVFFIFKSLKESSL</sequence>
<dbReference type="PANTHER" id="PTHR32009">
    <property type="entry name" value="TMV RESISTANCE PROTEIN N-LIKE"/>
    <property type="match status" value="1"/>
</dbReference>
<evidence type="ECO:0000256" key="3">
    <source>
        <dbReference type="SAM" id="Phobius"/>
    </source>
</evidence>
<accession>A0AAV6IEB7</accession>
<comment type="caution">
    <text evidence="5">The sequence shown here is derived from an EMBL/GenBank/DDBJ whole genome shotgun (WGS) entry which is preliminary data.</text>
</comment>
<evidence type="ECO:0000256" key="1">
    <source>
        <dbReference type="ARBA" id="ARBA00023027"/>
    </source>
</evidence>
<evidence type="ECO:0000313" key="6">
    <source>
        <dbReference type="Proteomes" id="UP000823749"/>
    </source>
</evidence>
<dbReference type="Proteomes" id="UP000823749">
    <property type="component" value="Chromosome 11"/>
</dbReference>
<dbReference type="InterPro" id="IPR000157">
    <property type="entry name" value="TIR_dom"/>
</dbReference>
<dbReference type="EMBL" id="JACTNZ010000011">
    <property type="protein sequence ID" value="KAG5526210.1"/>
    <property type="molecule type" value="Genomic_DNA"/>
</dbReference>
<keyword evidence="3" id="KW-0472">Membrane</keyword>
<gene>
    <name evidence="5" type="ORF">RHGRI_032475</name>
</gene>
<protein>
    <recommendedName>
        <fullName evidence="4">TIR domain-containing protein</fullName>
    </recommendedName>
</protein>
<evidence type="ECO:0000256" key="2">
    <source>
        <dbReference type="SAM" id="Coils"/>
    </source>
</evidence>
<evidence type="ECO:0000259" key="4">
    <source>
        <dbReference type="PROSITE" id="PS50104"/>
    </source>
</evidence>
<keyword evidence="3" id="KW-0812">Transmembrane</keyword>
<dbReference type="InterPro" id="IPR035897">
    <property type="entry name" value="Toll_tir_struct_dom_sf"/>
</dbReference>
<reference evidence="5" key="1">
    <citation type="submission" date="2020-08" db="EMBL/GenBank/DDBJ databases">
        <title>Plant Genome Project.</title>
        <authorList>
            <person name="Zhang R.-G."/>
        </authorList>
    </citation>
    <scope>NUCLEOTIDE SEQUENCE</scope>
    <source>
        <strain evidence="5">WSP0</strain>
        <tissue evidence="5">Leaf</tissue>
    </source>
</reference>
<dbReference type="SMART" id="SM00255">
    <property type="entry name" value="TIR"/>
    <property type="match status" value="1"/>
</dbReference>
<dbReference type="Pfam" id="PF01582">
    <property type="entry name" value="TIR"/>
    <property type="match status" value="1"/>
</dbReference>
<dbReference type="PROSITE" id="PS50104">
    <property type="entry name" value="TIR"/>
    <property type="match status" value="1"/>
</dbReference>
<name>A0AAV6IEB7_9ERIC</name>
<keyword evidence="3" id="KW-1133">Transmembrane helix</keyword>